<dbReference type="FunFam" id="1.20.1560.10:FF:000003">
    <property type="entry name" value="ABC transporter C family member 10"/>
    <property type="match status" value="1"/>
</dbReference>
<dbReference type="PROSITE" id="PS00211">
    <property type="entry name" value="ABC_TRANSPORTER_1"/>
    <property type="match status" value="1"/>
</dbReference>
<feature type="transmembrane region" description="Helical" evidence="11">
    <location>
        <begin position="146"/>
        <end position="167"/>
    </location>
</feature>
<dbReference type="SMART" id="SM00382">
    <property type="entry name" value="AAA"/>
    <property type="match status" value="2"/>
</dbReference>
<protein>
    <recommendedName>
        <fullName evidence="3">ABC-type xenobiotic transporter</fullName>
        <ecNumber evidence="3">7.6.2.2</ecNumber>
    </recommendedName>
</protein>
<dbReference type="EC" id="7.6.2.2" evidence="3"/>
<dbReference type="InterPro" id="IPR003593">
    <property type="entry name" value="AAA+_ATPase"/>
</dbReference>
<dbReference type="FunFam" id="3.40.50.300:FF:000169">
    <property type="entry name" value="ABC transporter C family member 3"/>
    <property type="match status" value="1"/>
</dbReference>
<proteinExistence type="inferred from homology"/>
<reference evidence="14 15" key="1">
    <citation type="journal article" date="2018" name="PLoS Genet.">
        <title>Population sequencing reveals clonal diversity and ancestral inbreeding in the grapevine cultivar Chardonnay.</title>
        <authorList>
            <person name="Roach M.J."/>
            <person name="Johnson D.L."/>
            <person name="Bohlmann J."/>
            <person name="van Vuuren H.J."/>
            <person name="Jones S.J."/>
            <person name="Pretorius I.S."/>
            <person name="Schmidt S.A."/>
            <person name="Borneman A.R."/>
        </authorList>
    </citation>
    <scope>NUCLEOTIDE SEQUENCE [LARGE SCALE GENOMIC DNA]</scope>
    <source>
        <strain evidence="15">cv. Chardonnay</strain>
        <tissue evidence="14">Leaf</tissue>
    </source>
</reference>
<dbReference type="Pfam" id="PF00005">
    <property type="entry name" value="ABC_tran"/>
    <property type="match status" value="2"/>
</dbReference>
<sequence length="1416" mass="159039">MGESLWTVFCGSSWCWSKIGKICSSGFLAIVCPCSCLNHILVISVDIIVLLYLLFIFIYKASAMKILSPQQSRCFSTMLNSAAFLNGSLGLVYLGLGFWIVGEKLSEENTILPLHGWLVVLLQGFTWFFLGLAVRFKRHQLLHNAGLRLCSVLAFFIAGFPCVTSFWEAIVGDAVSVKVILDVISFPGAILLMFCTFTGPKYAGTDSGFDGAAFYRPLPGEGSSAGDKINTDASLPPFEKAGLISRMSFWWLNSLMKKGKEKTLEDKDIPQLRREDRAEMCYLMFMEQQNKQKQQSSDSPSILSTILLWQWKQILISGFFALMKVLTLSTGPLFLRAFILVAEGKEAFKYEGYALTGGLFLTKCLESLSERQWFFRTRLIGLQVRSFLSAAIYQKQLKLSNTAKGFYSPAQIVSFVIIDAYNIGEFPYWFHQIWSTSLQLCLALIIIYYSLGLATIAALFVVILTVVANSPMGRLQHKYQKMLMGTQDKRLKAFTEALTNMKSLKLYAWETHFKNVIERLRKEEFKWLVSVLSQKGYSLILFWSSPIVVSAITFTACYFIGTTLSASNVFTFMASLRIAQEPIRLIPDVITAFIEAKVSLDRIAKFLDAPELQNKHVRKMCDGKEVEESIFIKSNRISWEDNSTRATLRNINLVVKPGERVAICGEVGSGKSTLLAAILGEVPHINGIVRVYGKIAYVSQTAWIPTGTIQENILFGSAMDPYRYREAIEKCALVKDLEMLPFGDLTEIGERGVNLSGGQKQRVQLARALYQDADVYLLDDPFSAVDAHTATSLFNEYVMGALSTKTVILVTHQVDFLPAFDSVLLMSEGEILQAATFEQLMHSSQEFQDLVNAHNATVGSERQSEHDSTQKSKIQKGEIQKIYTEKQLRETSGEQLIKKEERETGDTGLKPYLQYLKYSKGFLYFFLATLSHITFIVEQLVQNYWPWGITIYIFYTAELLFRAPMSFYDSTPLGRILSRRYYFAAGKELMRINGTTKSFVASHLSESIAGAMTIRAFGEEDRHFSKNLGFIDMNASPFFYSFTANEWLILRLEILSAIVLSSSGLALTLLHTSTSKSGRIVVDHVDFDPYRRIPLGFFNRIYWNGIVLRSFSECIPCIFCPNQCHLANMIVSVERLEQYMNIPSEAPEVIESNRPPVSWPTIGEVEIYDLKVKYRPNAPLVLHGISCKFGGGQKIGIVGRTGSGKTTLISILFRLVEPTEGQIIIDGIDIATIGLHDLRSRLGIIPQEPTLFSGSVRYNLDPLSLHTDEEIWVVLEKCQLRGAVQEKEEGLDSLVVQDGSNWSMGQRQLFCLGRALLRRSRILVLDEATASIDNATDSILQKTIRTEFADCTVITVAHRIPTVMDCTMVLAISDGKLVEYDEPMKLIKEEGSLFGQLVKEYWSRSSNGSNASGDWL</sequence>
<keyword evidence="9 11" id="KW-0472">Membrane</keyword>
<evidence type="ECO:0000256" key="2">
    <source>
        <dbReference type="ARBA" id="ARBA00009726"/>
    </source>
</evidence>
<evidence type="ECO:0000256" key="11">
    <source>
        <dbReference type="SAM" id="Phobius"/>
    </source>
</evidence>
<dbReference type="InterPro" id="IPR017871">
    <property type="entry name" value="ABC_transporter-like_CS"/>
</dbReference>
<evidence type="ECO:0000259" key="13">
    <source>
        <dbReference type="PROSITE" id="PS50929"/>
    </source>
</evidence>
<dbReference type="InterPro" id="IPR044746">
    <property type="entry name" value="ABCC_6TM_D1"/>
</dbReference>
<dbReference type="CDD" id="cd18579">
    <property type="entry name" value="ABC_6TM_ABCC_D1"/>
    <property type="match status" value="1"/>
</dbReference>
<evidence type="ECO:0000256" key="3">
    <source>
        <dbReference type="ARBA" id="ARBA00012191"/>
    </source>
</evidence>
<dbReference type="SUPFAM" id="SSF52540">
    <property type="entry name" value="P-loop containing nucleoside triphosphate hydrolases"/>
    <property type="match status" value="2"/>
</dbReference>
<dbReference type="Pfam" id="PF24358">
    <property type="entry name" value="ABCC10_N"/>
    <property type="match status" value="1"/>
</dbReference>
<feature type="transmembrane region" description="Helical" evidence="11">
    <location>
        <begin position="314"/>
        <end position="335"/>
    </location>
</feature>
<evidence type="ECO:0000256" key="5">
    <source>
        <dbReference type="ARBA" id="ARBA00022692"/>
    </source>
</evidence>
<keyword evidence="6" id="KW-0547">Nucleotide-binding</keyword>
<dbReference type="GO" id="GO:0016887">
    <property type="term" value="F:ATP hydrolysis activity"/>
    <property type="evidence" value="ECO:0007669"/>
    <property type="project" value="InterPro"/>
</dbReference>
<evidence type="ECO:0000313" key="14">
    <source>
        <dbReference type="EMBL" id="RVX04075.1"/>
    </source>
</evidence>
<keyword evidence="7" id="KW-0067">ATP-binding</keyword>
<comment type="caution">
    <text evidence="14">The sequence shown here is derived from an EMBL/GenBank/DDBJ whole genome shotgun (WGS) entry which is preliminary data.</text>
</comment>
<feature type="transmembrane region" description="Helical" evidence="11">
    <location>
        <begin position="82"/>
        <end position="102"/>
    </location>
</feature>
<name>A0A438J558_VITVI</name>
<gene>
    <name evidence="14" type="primary">ABCC10_9</name>
    <name evidence="14" type="ORF">CK203_015615</name>
</gene>
<evidence type="ECO:0000256" key="9">
    <source>
        <dbReference type="ARBA" id="ARBA00023136"/>
    </source>
</evidence>
<keyword evidence="4" id="KW-0813">Transport</keyword>
<dbReference type="CDD" id="cd03250">
    <property type="entry name" value="ABCC_MRP_domain1"/>
    <property type="match status" value="1"/>
</dbReference>
<dbReference type="SUPFAM" id="SSF90123">
    <property type="entry name" value="ABC transporter transmembrane region"/>
    <property type="match status" value="2"/>
</dbReference>
<comment type="catalytic activity">
    <reaction evidence="10">
        <text>ATP + H2O + xenobioticSide 1 = ADP + phosphate + xenobioticSide 2.</text>
        <dbReference type="EC" id="7.6.2.2"/>
    </reaction>
</comment>
<feature type="transmembrane region" description="Helical" evidence="11">
    <location>
        <begin position="443"/>
        <end position="468"/>
    </location>
</feature>
<dbReference type="GO" id="GO:0008559">
    <property type="term" value="F:ABC-type xenobiotic transporter activity"/>
    <property type="evidence" value="ECO:0007669"/>
    <property type="project" value="UniProtKB-EC"/>
</dbReference>
<comment type="subcellular location">
    <subcellularLocation>
        <location evidence="1">Membrane</location>
        <topology evidence="1">Multi-pass membrane protein</topology>
    </subcellularLocation>
</comment>
<dbReference type="Gene3D" id="1.20.1560.10">
    <property type="entry name" value="ABC transporter type 1, transmembrane domain"/>
    <property type="match status" value="2"/>
</dbReference>
<evidence type="ECO:0000256" key="8">
    <source>
        <dbReference type="ARBA" id="ARBA00022989"/>
    </source>
</evidence>
<dbReference type="InterPro" id="IPR050173">
    <property type="entry name" value="ABC_transporter_C-like"/>
</dbReference>
<dbReference type="GO" id="GO:0016020">
    <property type="term" value="C:membrane"/>
    <property type="evidence" value="ECO:0007669"/>
    <property type="project" value="UniProtKB-SubCell"/>
</dbReference>
<dbReference type="Gene3D" id="3.40.50.300">
    <property type="entry name" value="P-loop containing nucleotide triphosphate hydrolases"/>
    <property type="match status" value="2"/>
</dbReference>
<feature type="transmembrane region" description="Helical" evidence="11">
    <location>
        <begin position="551"/>
        <end position="576"/>
    </location>
</feature>
<evidence type="ECO:0000259" key="12">
    <source>
        <dbReference type="PROSITE" id="PS50893"/>
    </source>
</evidence>
<feature type="transmembrane region" description="Helical" evidence="11">
    <location>
        <begin position="40"/>
        <end position="61"/>
    </location>
</feature>
<feature type="transmembrane region" description="Helical" evidence="11">
    <location>
        <begin position="179"/>
        <end position="197"/>
    </location>
</feature>
<dbReference type="Proteomes" id="UP000288805">
    <property type="component" value="Unassembled WGS sequence"/>
</dbReference>
<dbReference type="Pfam" id="PF00664">
    <property type="entry name" value="ABC_membrane"/>
    <property type="match status" value="1"/>
</dbReference>
<dbReference type="GO" id="GO:0005524">
    <property type="term" value="F:ATP binding"/>
    <property type="evidence" value="ECO:0007669"/>
    <property type="project" value="UniProtKB-KW"/>
</dbReference>
<keyword evidence="8 11" id="KW-1133">Transmembrane helix</keyword>
<dbReference type="InterPro" id="IPR011527">
    <property type="entry name" value="ABC1_TM_dom"/>
</dbReference>
<dbReference type="InterPro" id="IPR056228">
    <property type="entry name" value="ABCC10-like_N"/>
</dbReference>
<dbReference type="FunFam" id="3.40.50.300:FF:000923">
    <property type="entry name" value="ABC transporter C family member 10"/>
    <property type="match status" value="1"/>
</dbReference>
<feature type="transmembrane region" description="Helical" evidence="11">
    <location>
        <begin position="114"/>
        <end position="134"/>
    </location>
</feature>
<dbReference type="InterPro" id="IPR027417">
    <property type="entry name" value="P-loop_NTPase"/>
</dbReference>
<dbReference type="CDD" id="cd03244">
    <property type="entry name" value="ABCC_MRP_domain2"/>
    <property type="match status" value="1"/>
</dbReference>
<organism evidence="14 15">
    <name type="scientific">Vitis vinifera</name>
    <name type="common">Grape</name>
    <dbReference type="NCBI Taxonomy" id="29760"/>
    <lineage>
        <taxon>Eukaryota</taxon>
        <taxon>Viridiplantae</taxon>
        <taxon>Streptophyta</taxon>
        <taxon>Embryophyta</taxon>
        <taxon>Tracheophyta</taxon>
        <taxon>Spermatophyta</taxon>
        <taxon>Magnoliopsida</taxon>
        <taxon>eudicotyledons</taxon>
        <taxon>Gunneridae</taxon>
        <taxon>Pentapetalae</taxon>
        <taxon>rosids</taxon>
        <taxon>Vitales</taxon>
        <taxon>Vitaceae</taxon>
        <taxon>Viteae</taxon>
        <taxon>Vitis</taxon>
    </lineage>
</organism>
<dbReference type="InterPro" id="IPR003439">
    <property type="entry name" value="ABC_transporter-like_ATP-bd"/>
</dbReference>
<evidence type="ECO:0000313" key="15">
    <source>
        <dbReference type="Proteomes" id="UP000288805"/>
    </source>
</evidence>
<dbReference type="PANTHER" id="PTHR24223:SF263">
    <property type="entry name" value="ABC-TYPE XENOBIOTIC TRANSPORTER"/>
    <property type="match status" value="1"/>
</dbReference>
<dbReference type="PROSITE" id="PS50893">
    <property type="entry name" value="ABC_TRANSPORTER_2"/>
    <property type="match status" value="2"/>
</dbReference>
<evidence type="ECO:0000256" key="10">
    <source>
        <dbReference type="ARBA" id="ARBA00034018"/>
    </source>
</evidence>
<dbReference type="InterPro" id="IPR036640">
    <property type="entry name" value="ABC1_TM_sf"/>
</dbReference>
<evidence type="ECO:0000256" key="4">
    <source>
        <dbReference type="ARBA" id="ARBA00022448"/>
    </source>
</evidence>
<evidence type="ECO:0000256" key="1">
    <source>
        <dbReference type="ARBA" id="ARBA00004141"/>
    </source>
</evidence>
<feature type="domain" description="ABC transporter" evidence="12">
    <location>
        <begin position="1165"/>
        <end position="1399"/>
    </location>
</feature>
<feature type="domain" description="ABC transporter" evidence="12">
    <location>
        <begin position="632"/>
        <end position="853"/>
    </location>
</feature>
<dbReference type="EMBL" id="QGNW01000062">
    <property type="protein sequence ID" value="RVX04075.1"/>
    <property type="molecule type" value="Genomic_DNA"/>
</dbReference>
<keyword evidence="5 11" id="KW-0812">Transmembrane</keyword>
<dbReference type="PANTHER" id="PTHR24223">
    <property type="entry name" value="ATP-BINDING CASSETTE SUB-FAMILY C"/>
    <property type="match status" value="1"/>
</dbReference>
<accession>A0A438J558</accession>
<comment type="similarity">
    <text evidence="2">Belongs to the ABC transporter superfamily. ABCC family. Conjugate transporter (TC 3.A.1.208) subfamily.</text>
</comment>
<dbReference type="PROSITE" id="PS50929">
    <property type="entry name" value="ABC_TM1F"/>
    <property type="match status" value="1"/>
</dbReference>
<evidence type="ECO:0000256" key="7">
    <source>
        <dbReference type="ARBA" id="ARBA00022840"/>
    </source>
</evidence>
<evidence type="ECO:0000256" key="6">
    <source>
        <dbReference type="ARBA" id="ARBA00022741"/>
    </source>
</evidence>
<feature type="domain" description="ABC transmembrane type-1" evidence="13">
    <location>
        <begin position="315"/>
        <end position="595"/>
    </location>
</feature>